<dbReference type="PANTHER" id="PTHR13484">
    <property type="entry name" value="FIP1-LIKE 1 PROTEIN"/>
    <property type="match status" value="1"/>
</dbReference>
<dbReference type="InterPro" id="IPR007854">
    <property type="entry name" value="Fip1_dom"/>
</dbReference>
<feature type="compositionally biased region" description="Polar residues" evidence="5">
    <location>
        <begin position="18"/>
        <end position="64"/>
    </location>
</feature>
<evidence type="ECO:0000256" key="5">
    <source>
        <dbReference type="SAM" id="MobiDB-lite"/>
    </source>
</evidence>
<sequence>MDSTMQDAFSDDEDLYGNSESTQTQPTEQVLEDTSGQTTGTPQPAQPSSTVKSEQSENSSNDQAAGTAEQEKENDNAGAQPDRAESKEDEEEEEEEEESDSDIEFIVERKDGSRPEPPSTTNRYNKVQMAEPQSTSHHKGTTAAGNIPTPTLQNANATPIPQPAGSQRADSPVELKTKSTSKINIDNVPTVGGKPLTELSMETEIPSADKPWRKPGADQTDYFNYGFDEFTWSLYCMKQQNLREEYNPAKMWQDMMSIGGFPGMPGMMPDASAMVPAELQAMMAAAGGVFPDPNMFMGGPPIAPGPATGPAQMNQGRPQPNPGFDPANQPFNNPAALNPPSGPQGQTAPNMGQQTQAHAQQPPQQPRMPPQGPAALQQQQHHHQGGMPSYNSPGFDNTGMMPGPGMGPGGPQGGMVPPRPMGTGYGPNRGGARNVRPGASGGAAYQGLPY</sequence>
<evidence type="ECO:0000256" key="1">
    <source>
        <dbReference type="ARBA" id="ARBA00004123"/>
    </source>
</evidence>
<comment type="similarity">
    <text evidence="2">Belongs to the FIP1 family.</text>
</comment>
<evidence type="ECO:0000256" key="3">
    <source>
        <dbReference type="ARBA" id="ARBA00022664"/>
    </source>
</evidence>
<dbReference type="Pfam" id="PF05182">
    <property type="entry name" value="Fip1"/>
    <property type="match status" value="1"/>
</dbReference>
<feature type="compositionally biased region" description="Polar residues" evidence="5">
    <location>
        <begin position="148"/>
        <end position="169"/>
    </location>
</feature>
<dbReference type="STRING" id="1160509.A0A3N4HV00"/>
<organism evidence="7 8">
    <name type="scientific">Ascobolus immersus RN42</name>
    <dbReference type="NCBI Taxonomy" id="1160509"/>
    <lineage>
        <taxon>Eukaryota</taxon>
        <taxon>Fungi</taxon>
        <taxon>Dikarya</taxon>
        <taxon>Ascomycota</taxon>
        <taxon>Pezizomycotina</taxon>
        <taxon>Pezizomycetes</taxon>
        <taxon>Pezizales</taxon>
        <taxon>Ascobolaceae</taxon>
        <taxon>Ascobolus</taxon>
    </lineage>
</organism>
<keyword evidence="3" id="KW-0507">mRNA processing</keyword>
<keyword evidence="8" id="KW-1185">Reference proteome</keyword>
<gene>
    <name evidence="7" type="ORF">BJ508DRAFT_417299</name>
</gene>
<feature type="compositionally biased region" description="Pro residues" evidence="5">
    <location>
        <begin position="363"/>
        <end position="372"/>
    </location>
</feature>
<feature type="compositionally biased region" description="Polar residues" evidence="5">
    <location>
        <begin position="119"/>
        <end position="135"/>
    </location>
</feature>
<feature type="region of interest" description="Disordered" evidence="5">
    <location>
        <begin position="297"/>
        <end position="450"/>
    </location>
</feature>
<feature type="region of interest" description="Disordered" evidence="5">
    <location>
        <begin position="1"/>
        <end position="179"/>
    </location>
</feature>
<evidence type="ECO:0000259" key="6">
    <source>
        <dbReference type="Pfam" id="PF05182"/>
    </source>
</evidence>
<feature type="compositionally biased region" description="Acidic residues" evidence="5">
    <location>
        <begin position="87"/>
        <end position="105"/>
    </location>
</feature>
<evidence type="ECO:0000256" key="2">
    <source>
        <dbReference type="ARBA" id="ARBA00007459"/>
    </source>
</evidence>
<dbReference type="OrthoDB" id="1917198at2759"/>
<keyword evidence="4" id="KW-0539">Nucleus</keyword>
<dbReference type="GO" id="GO:0006397">
    <property type="term" value="P:mRNA processing"/>
    <property type="evidence" value="ECO:0007669"/>
    <property type="project" value="UniProtKB-KW"/>
</dbReference>
<feature type="compositionally biased region" description="Low complexity" evidence="5">
    <location>
        <begin position="353"/>
        <end position="362"/>
    </location>
</feature>
<feature type="compositionally biased region" description="Polar residues" evidence="5">
    <location>
        <begin position="343"/>
        <end position="352"/>
    </location>
</feature>
<protein>
    <submittedName>
        <fullName evidence="7">Fip1-domain-containing protein</fullName>
    </submittedName>
</protein>
<dbReference type="AlphaFoldDB" id="A0A3N4HV00"/>
<proteinExistence type="inferred from homology"/>
<comment type="subcellular location">
    <subcellularLocation>
        <location evidence="1">Nucleus</location>
    </subcellularLocation>
</comment>
<dbReference type="InterPro" id="IPR051187">
    <property type="entry name" value="Pre-mRNA_3'-end_processing_reg"/>
</dbReference>
<dbReference type="GO" id="GO:0005847">
    <property type="term" value="C:mRNA cleavage and polyadenylation specificity factor complex"/>
    <property type="evidence" value="ECO:0007669"/>
    <property type="project" value="TreeGrafter"/>
</dbReference>
<dbReference type="Proteomes" id="UP000275078">
    <property type="component" value="Unassembled WGS sequence"/>
</dbReference>
<feature type="compositionally biased region" description="Gly residues" evidence="5">
    <location>
        <begin position="402"/>
        <end position="413"/>
    </location>
</feature>
<evidence type="ECO:0000313" key="8">
    <source>
        <dbReference type="Proteomes" id="UP000275078"/>
    </source>
</evidence>
<accession>A0A3N4HV00</accession>
<name>A0A3N4HV00_ASCIM</name>
<feature type="domain" description="Pre-mRNA polyadenylation factor Fip1" evidence="6">
    <location>
        <begin position="208"/>
        <end position="243"/>
    </location>
</feature>
<evidence type="ECO:0000256" key="4">
    <source>
        <dbReference type="ARBA" id="ARBA00023242"/>
    </source>
</evidence>
<reference evidence="7 8" key="1">
    <citation type="journal article" date="2018" name="Nat. Ecol. Evol.">
        <title>Pezizomycetes genomes reveal the molecular basis of ectomycorrhizal truffle lifestyle.</title>
        <authorList>
            <person name="Murat C."/>
            <person name="Payen T."/>
            <person name="Noel B."/>
            <person name="Kuo A."/>
            <person name="Morin E."/>
            <person name="Chen J."/>
            <person name="Kohler A."/>
            <person name="Krizsan K."/>
            <person name="Balestrini R."/>
            <person name="Da Silva C."/>
            <person name="Montanini B."/>
            <person name="Hainaut M."/>
            <person name="Levati E."/>
            <person name="Barry K.W."/>
            <person name="Belfiori B."/>
            <person name="Cichocki N."/>
            <person name="Clum A."/>
            <person name="Dockter R.B."/>
            <person name="Fauchery L."/>
            <person name="Guy J."/>
            <person name="Iotti M."/>
            <person name="Le Tacon F."/>
            <person name="Lindquist E.A."/>
            <person name="Lipzen A."/>
            <person name="Malagnac F."/>
            <person name="Mello A."/>
            <person name="Molinier V."/>
            <person name="Miyauchi S."/>
            <person name="Poulain J."/>
            <person name="Riccioni C."/>
            <person name="Rubini A."/>
            <person name="Sitrit Y."/>
            <person name="Splivallo R."/>
            <person name="Traeger S."/>
            <person name="Wang M."/>
            <person name="Zifcakova L."/>
            <person name="Wipf D."/>
            <person name="Zambonelli A."/>
            <person name="Paolocci F."/>
            <person name="Nowrousian M."/>
            <person name="Ottonello S."/>
            <person name="Baldrian P."/>
            <person name="Spatafora J.W."/>
            <person name="Henrissat B."/>
            <person name="Nagy L.G."/>
            <person name="Aury J.M."/>
            <person name="Wincker P."/>
            <person name="Grigoriev I.V."/>
            <person name="Bonfante P."/>
            <person name="Martin F.M."/>
        </authorList>
    </citation>
    <scope>NUCLEOTIDE SEQUENCE [LARGE SCALE GENOMIC DNA]</scope>
    <source>
        <strain evidence="7 8">RN42</strain>
    </source>
</reference>
<evidence type="ECO:0000313" key="7">
    <source>
        <dbReference type="EMBL" id="RPA77087.1"/>
    </source>
</evidence>
<dbReference type="EMBL" id="ML119732">
    <property type="protein sequence ID" value="RPA77087.1"/>
    <property type="molecule type" value="Genomic_DNA"/>
</dbReference>
<dbReference type="PANTHER" id="PTHR13484:SF0">
    <property type="entry name" value="PRE-MRNA 3'-END-PROCESSING FACTOR FIP1"/>
    <property type="match status" value="1"/>
</dbReference>